<reference evidence="1" key="1">
    <citation type="submission" date="2025-08" db="UniProtKB">
        <authorList>
            <consortium name="Ensembl"/>
        </authorList>
    </citation>
    <scope>IDENTIFICATION</scope>
</reference>
<protein>
    <submittedName>
        <fullName evidence="1">Uncharacterized protein</fullName>
    </submittedName>
</protein>
<dbReference type="Gene3D" id="1.20.5.1230">
    <property type="entry name" value="Apolipoprotein A-I"/>
    <property type="match status" value="1"/>
</dbReference>
<proteinExistence type="predicted"/>
<reference evidence="1" key="2">
    <citation type="submission" date="2025-09" db="UniProtKB">
        <authorList>
            <consortium name="Ensembl"/>
        </authorList>
    </citation>
    <scope>IDENTIFICATION</scope>
</reference>
<dbReference type="AlphaFoldDB" id="A0A3B3SBC8"/>
<name>A0A3B3SBC8_9TELE</name>
<keyword evidence="2" id="KW-1185">Reference proteome</keyword>
<dbReference type="Ensembl" id="ENSPKIT00000008544.1">
    <property type="protein sequence ID" value="ENSPKIP00000027773.1"/>
    <property type="gene ID" value="ENSPKIG00000009696.1"/>
</dbReference>
<sequence length="275" mass="31093">MPKARISKFVSLSLFLYKYFRYLKNHMDSRDMNTQDTLEGQNPHVEEFEHKLSVGSEKLHVHLMQELSRLQEKLSSYTGRSRLGPGHFQTCLATHTHHLQTIFGSNVRELCSRLHHYVGRLEESSGPAACQESMRWVVLTLDQGIQELQLHLDSFDAQVSKATGKLGDANKSERWRDAAAKLGRGVGEAAKALRATATKLPSGALGEQLSQGVTQFCHRSMAYIEHFDTWVKRQTEGPETQWVREHPLHGRLSTLSGDFSATLNALLTDIWQTLN</sequence>
<organism evidence="1 2">
    <name type="scientific">Paramormyrops kingsleyae</name>
    <dbReference type="NCBI Taxonomy" id="1676925"/>
    <lineage>
        <taxon>Eukaryota</taxon>
        <taxon>Metazoa</taxon>
        <taxon>Chordata</taxon>
        <taxon>Craniata</taxon>
        <taxon>Vertebrata</taxon>
        <taxon>Euteleostomi</taxon>
        <taxon>Actinopterygii</taxon>
        <taxon>Neopterygii</taxon>
        <taxon>Teleostei</taxon>
        <taxon>Osteoglossocephala</taxon>
        <taxon>Osteoglossomorpha</taxon>
        <taxon>Osteoglossiformes</taxon>
        <taxon>Mormyridae</taxon>
        <taxon>Paramormyrops</taxon>
    </lineage>
</organism>
<accession>A0A3B3SBC8</accession>
<evidence type="ECO:0000313" key="2">
    <source>
        <dbReference type="Proteomes" id="UP000261540"/>
    </source>
</evidence>
<evidence type="ECO:0000313" key="1">
    <source>
        <dbReference type="Ensembl" id="ENSPKIP00000027773.1"/>
    </source>
</evidence>
<dbReference type="GeneTree" id="ENSGT00990000209156"/>
<dbReference type="STRING" id="1676925.ENSPKIP00000027773"/>
<dbReference type="Proteomes" id="UP000261540">
    <property type="component" value="Unplaced"/>
</dbReference>
<dbReference type="SUPFAM" id="SSF58113">
    <property type="entry name" value="Apolipoprotein A-I"/>
    <property type="match status" value="1"/>
</dbReference>